<dbReference type="SMART" id="SM00866">
    <property type="entry name" value="UTRA"/>
    <property type="match status" value="1"/>
</dbReference>
<keyword evidence="3" id="KW-0804">Transcription</keyword>
<dbReference type="InterPro" id="IPR036388">
    <property type="entry name" value="WH-like_DNA-bd_sf"/>
</dbReference>
<evidence type="ECO:0000256" key="2">
    <source>
        <dbReference type="ARBA" id="ARBA00023125"/>
    </source>
</evidence>
<evidence type="ECO:0000259" key="4">
    <source>
        <dbReference type="PROSITE" id="PS50949"/>
    </source>
</evidence>
<dbReference type="PRINTS" id="PR00035">
    <property type="entry name" value="HTHGNTR"/>
</dbReference>
<dbReference type="PANTHER" id="PTHR44846:SF12">
    <property type="entry name" value="HTH-TYPE TRANSCRIPTIONAL REGULATOR TRER"/>
    <property type="match status" value="1"/>
</dbReference>
<name>A0A3E4QYD7_9ACTN</name>
<sequence length="242" mass="26796">MAKSVYQEIYQDLKKRIEAGDIAYGAFLPSENELTTSYSCSRSSVRRALAQLAADGYVQSQQGKGVRVIRDPSLDVSHGYDGLETFKEMAARLGFTASTRCLALNRVTADEDLARLTGFPVGTKLVRALRSRRANDQVVSTDESYIPESIASGLTPELVESGIYKYLEGELGLGIATSRRIITVEAATQADRDNIDLDGFNAVAVMRSHTFDTEGLMLEYTETHQRPEFFSNYTTVTRTQRP</sequence>
<dbReference type="EMBL" id="QSRJ01000001">
    <property type="protein sequence ID" value="RGL12212.1"/>
    <property type="molecule type" value="Genomic_DNA"/>
</dbReference>
<reference evidence="5 6" key="1">
    <citation type="submission" date="2018-08" db="EMBL/GenBank/DDBJ databases">
        <title>A genome reference for cultivated species of the human gut microbiota.</title>
        <authorList>
            <person name="Zou Y."/>
            <person name="Xue W."/>
            <person name="Luo G."/>
        </authorList>
    </citation>
    <scope>NUCLEOTIDE SEQUENCE [LARGE SCALE GENOMIC DNA]</scope>
    <source>
        <strain evidence="5 6">TF08-14</strain>
    </source>
</reference>
<dbReference type="GO" id="GO:0003700">
    <property type="term" value="F:DNA-binding transcription factor activity"/>
    <property type="evidence" value="ECO:0007669"/>
    <property type="project" value="InterPro"/>
</dbReference>
<dbReference type="AlphaFoldDB" id="A0A3E4QYD7"/>
<dbReference type="Gene3D" id="1.10.10.10">
    <property type="entry name" value="Winged helix-like DNA-binding domain superfamily/Winged helix DNA-binding domain"/>
    <property type="match status" value="1"/>
</dbReference>
<dbReference type="InterPro" id="IPR011663">
    <property type="entry name" value="UTRA"/>
</dbReference>
<dbReference type="Pfam" id="PF00392">
    <property type="entry name" value="GntR"/>
    <property type="match status" value="1"/>
</dbReference>
<dbReference type="Gene3D" id="3.40.1410.10">
    <property type="entry name" value="Chorismate lyase-like"/>
    <property type="match status" value="1"/>
</dbReference>
<dbReference type="CDD" id="cd07377">
    <property type="entry name" value="WHTH_GntR"/>
    <property type="match status" value="1"/>
</dbReference>
<dbReference type="PROSITE" id="PS50949">
    <property type="entry name" value="HTH_GNTR"/>
    <property type="match status" value="1"/>
</dbReference>
<accession>A0A3E4QYD7</accession>
<evidence type="ECO:0000313" key="5">
    <source>
        <dbReference type="EMBL" id="RGL12212.1"/>
    </source>
</evidence>
<dbReference type="GO" id="GO:0003677">
    <property type="term" value="F:DNA binding"/>
    <property type="evidence" value="ECO:0007669"/>
    <property type="project" value="UniProtKB-KW"/>
</dbReference>
<comment type="caution">
    <text evidence="5">The sequence shown here is derived from an EMBL/GenBank/DDBJ whole genome shotgun (WGS) entry which is preliminary data.</text>
</comment>
<dbReference type="RefSeq" id="WP_117678738.1">
    <property type="nucleotide sequence ID" value="NZ_QSRJ01000001.1"/>
</dbReference>
<dbReference type="SUPFAM" id="SSF64288">
    <property type="entry name" value="Chorismate lyase-like"/>
    <property type="match status" value="1"/>
</dbReference>
<organism evidence="5 6">
    <name type="scientific">Collinsella tanakaei</name>
    <dbReference type="NCBI Taxonomy" id="626935"/>
    <lineage>
        <taxon>Bacteria</taxon>
        <taxon>Bacillati</taxon>
        <taxon>Actinomycetota</taxon>
        <taxon>Coriobacteriia</taxon>
        <taxon>Coriobacteriales</taxon>
        <taxon>Coriobacteriaceae</taxon>
        <taxon>Collinsella</taxon>
    </lineage>
</organism>
<protein>
    <submittedName>
        <fullName evidence="5">UTRA domain-containing protein</fullName>
    </submittedName>
</protein>
<keyword evidence="1" id="KW-0805">Transcription regulation</keyword>
<evidence type="ECO:0000313" key="6">
    <source>
        <dbReference type="Proteomes" id="UP000260943"/>
    </source>
</evidence>
<dbReference type="Proteomes" id="UP000260943">
    <property type="component" value="Unassembled WGS sequence"/>
</dbReference>
<dbReference type="InterPro" id="IPR050679">
    <property type="entry name" value="Bact_HTH_transcr_reg"/>
</dbReference>
<dbReference type="InterPro" id="IPR000524">
    <property type="entry name" value="Tscrpt_reg_HTH_GntR"/>
</dbReference>
<evidence type="ECO:0000256" key="1">
    <source>
        <dbReference type="ARBA" id="ARBA00023015"/>
    </source>
</evidence>
<dbReference type="SUPFAM" id="SSF46785">
    <property type="entry name" value="Winged helix' DNA-binding domain"/>
    <property type="match status" value="1"/>
</dbReference>
<dbReference type="GO" id="GO:0045892">
    <property type="term" value="P:negative regulation of DNA-templated transcription"/>
    <property type="evidence" value="ECO:0007669"/>
    <property type="project" value="TreeGrafter"/>
</dbReference>
<dbReference type="PANTHER" id="PTHR44846">
    <property type="entry name" value="MANNOSYL-D-GLYCERATE TRANSPORT/METABOLISM SYSTEM REPRESSOR MNGR-RELATED"/>
    <property type="match status" value="1"/>
</dbReference>
<keyword evidence="2" id="KW-0238">DNA-binding</keyword>
<dbReference type="Pfam" id="PF07702">
    <property type="entry name" value="UTRA"/>
    <property type="match status" value="1"/>
</dbReference>
<feature type="domain" description="HTH gntR-type" evidence="4">
    <location>
        <begin position="3"/>
        <end position="71"/>
    </location>
</feature>
<evidence type="ECO:0000256" key="3">
    <source>
        <dbReference type="ARBA" id="ARBA00023163"/>
    </source>
</evidence>
<proteinExistence type="predicted"/>
<dbReference type="InterPro" id="IPR028978">
    <property type="entry name" value="Chorismate_lyase_/UTRA_dom_sf"/>
</dbReference>
<dbReference type="SMART" id="SM00345">
    <property type="entry name" value="HTH_GNTR"/>
    <property type="match status" value="1"/>
</dbReference>
<dbReference type="InterPro" id="IPR036390">
    <property type="entry name" value="WH_DNA-bd_sf"/>
</dbReference>
<gene>
    <name evidence="5" type="ORF">DXC81_00675</name>
</gene>